<comment type="caution">
    <text evidence="2">The sequence shown here is derived from an EMBL/GenBank/DDBJ whole genome shotgun (WGS) entry which is preliminary data.</text>
</comment>
<sequence>MPQADLSPETGNREKSCEDTSTVSVGDERLTCEARIIRSQLSWKLREFGVESKSRFVTDAFLQLFSLVLLVTAP</sequence>
<reference evidence="2" key="1">
    <citation type="journal article" date="2023" name="G3 (Bethesda)">
        <title>A reference genome for the long-term kleptoplast-retaining sea slug Elysia crispata morphotype clarki.</title>
        <authorList>
            <person name="Eastman K.E."/>
            <person name="Pendleton A.L."/>
            <person name="Shaikh M.A."/>
            <person name="Suttiyut T."/>
            <person name="Ogas R."/>
            <person name="Tomko P."/>
            <person name="Gavelis G."/>
            <person name="Widhalm J.R."/>
            <person name="Wisecaver J.H."/>
        </authorList>
    </citation>
    <scope>NUCLEOTIDE SEQUENCE</scope>
    <source>
        <strain evidence="2">ECLA1</strain>
    </source>
</reference>
<proteinExistence type="predicted"/>
<dbReference type="AlphaFoldDB" id="A0AAE0ZBR4"/>
<evidence type="ECO:0000256" key="1">
    <source>
        <dbReference type="SAM" id="MobiDB-lite"/>
    </source>
</evidence>
<dbReference type="EMBL" id="JAWDGP010004277">
    <property type="protein sequence ID" value="KAK3765761.1"/>
    <property type="molecule type" value="Genomic_DNA"/>
</dbReference>
<gene>
    <name evidence="2" type="ORF">RRG08_026232</name>
</gene>
<accession>A0AAE0ZBR4</accession>
<dbReference type="Proteomes" id="UP001283361">
    <property type="component" value="Unassembled WGS sequence"/>
</dbReference>
<protein>
    <submittedName>
        <fullName evidence="2">Uncharacterized protein</fullName>
    </submittedName>
</protein>
<organism evidence="2 3">
    <name type="scientific">Elysia crispata</name>
    <name type="common">lettuce slug</name>
    <dbReference type="NCBI Taxonomy" id="231223"/>
    <lineage>
        <taxon>Eukaryota</taxon>
        <taxon>Metazoa</taxon>
        <taxon>Spiralia</taxon>
        <taxon>Lophotrochozoa</taxon>
        <taxon>Mollusca</taxon>
        <taxon>Gastropoda</taxon>
        <taxon>Heterobranchia</taxon>
        <taxon>Euthyneura</taxon>
        <taxon>Panpulmonata</taxon>
        <taxon>Sacoglossa</taxon>
        <taxon>Placobranchoidea</taxon>
        <taxon>Plakobranchidae</taxon>
        <taxon>Elysia</taxon>
    </lineage>
</organism>
<evidence type="ECO:0000313" key="2">
    <source>
        <dbReference type="EMBL" id="KAK3765761.1"/>
    </source>
</evidence>
<keyword evidence="3" id="KW-1185">Reference proteome</keyword>
<evidence type="ECO:0000313" key="3">
    <source>
        <dbReference type="Proteomes" id="UP001283361"/>
    </source>
</evidence>
<name>A0AAE0ZBR4_9GAST</name>
<feature type="region of interest" description="Disordered" evidence="1">
    <location>
        <begin position="1"/>
        <end position="22"/>
    </location>
</feature>